<organism evidence="3 5">
    <name type="scientific">Didymodactylos carnosus</name>
    <dbReference type="NCBI Taxonomy" id="1234261"/>
    <lineage>
        <taxon>Eukaryota</taxon>
        <taxon>Metazoa</taxon>
        <taxon>Spiralia</taxon>
        <taxon>Gnathifera</taxon>
        <taxon>Rotifera</taxon>
        <taxon>Eurotatoria</taxon>
        <taxon>Bdelloidea</taxon>
        <taxon>Philodinida</taxon>
        <taxon>Philodinidae</taxon>
        <taxon>Didymodactylos</taxon>
    </lineage>
</organism>
<dbReference type="OrthoDB" id="10041518at2759"/>
<gene>
    <name evidence="3" type="ORF">GPM918_LOCUS10708</name>
    <name evidence="4" type="ORF">SRO942_LOCUS10709</name>
</gene>
<protein>
    <submittedName>
        <fullName evidence="3">Uncharacterized protein</fullName>
    </submittedName>
</protein>
<feature type="compositionally biased region" description="Low complexity" evidence="2">
    <location>
        <begin position="579"/>
        <end position="598"/>
    </location>
</feature>
<evidence type="ECO:0000256" key="2">
    <source>
        <dbReference type="SAM" id="MobiDB-lite"/>
    </source>
</evidence>
<dbReference type="EMBL" id="CAJOBC010002136">
    <property type="protein sequence ID" value="CAF3717466.1"/>
    <property type="molecule type" value="Genomic_DNA"/>
</dbReference>
<sequence>MSDTIDQEDEKKPRSNSSSTSYDRPQDINRRLSEIKSEIQTLLRQRKKYNDEKIAQDSQFIINEMFELQREYQEMNKQINRNNTIKRQLRAQMSHLRSRSRVRYSSLAQALKDKQRFEDELKRRHDKSEYRELLKNNLAAIESDLPLLKEEAELQGRITASEEAQKTATNRRDKIQEDWTKYQMKRKQNEVLLNESAKKVPILEKKIDQLRTEREELLTLTRTSKKCRKSTKNCLASVDTTNKENYEEFTNESNKLKALAEESIAIERHKTEEKLAQIKTMLSYLYEQMCEHDLVDTPSPSTTGLISPLFPSSNITTFTNERTPSEEQIILPSYMNDSDSVTLSTYPTLSDTLKSPPVTTATKLPRYFSPLHLEKSDSINSDSNEIMNSNLSQISSNNIIYDKKSVEYKKELDNDILNKYGGSTIAKKKPNKKNKRTFAIKHTSQMLQLYNTIRSSYLDTMQSMPMYEYEIKPAIKTLEFIQQSLESYLSELDNRQLSLSSTVSQLTLKSTTEQDQEQASNGKQENEDIIPEEQDEHIFSSVIDSAVEDTYSETSSFDLLPQAILPTLPIVRHIKEKQSPSSSKTATSSPPSIATSSPRQSLFTPSSPQRDHEFLLSVDEDSQLPPATAISLSPNGLNIDRQTSDEGYRSCRGGRGGDCTPIQSHCQRQVIAVKSILFRSKSYDSCEKVDHWLQQQTPSYQNNNRNHQQRKVSSDEYYCFRAATNDDD</sequence>
<feature type="coiled-coil region" evidence="1">
    <location>
        <begin position="193"/>
        <end position="220"/>
    </location>
</feature>
<feature type="region of interest" description="Disordered" evidence="2">
    <location>
        <begin position="508"/>
        <end position="529"/>
    </location>
</feature>
<evidence type="ECO:0000313" key="3">
    <source>
        <dbReference type="EMBL" id="CAF0940987.1"/>
    </source>
</evidence>
<name>A0A814C8X7_9BILA</name>
<dbReference type="AlphaFoldDB" id="A0A814C8X7"/>
<evidence type="ECO:0000256" key="1">
    <source>
        <dbReference type="SAM" id="Coils"/>
    </source>
</evidence>
<dbReference type="Proteomes" id="UP000681722">
    <property type="component" value="Unassembled WGS sequence"/>
</dbReference>
<feature type="coiled-coil region" evidence="1">
    <location>
        <begin position="32"/>
        <end position="151"/>
    </location>
</feature>
<comment type="caution">
    <text evidence="3">The sequence shown here is derived from an EMBL/GenBank/DDBJ whole genome shotgun (WGS) entry which is preliminary data.</text>
</comment>
<accession>A0A814C8X7</accession>
<reference evidence="3" key="1">
    <citation type="submission" date="2021-02" db="EMBL/GenBank/DDBJ databases">
        <authorList>
            <person name="Nowell W R."/>
        </authorList>
    </citation>
    <scope>NUCLEOTIDE SEQUENCE</scope>
</reference>
<evidence type="ECO:0000313" key="5">
    <source>
        <dbReference type="Proteomes" id="UP000663829"/>
    </source>
</evidence>
<feature type="region of interest" description="Disordered" evidence="2">
    <location>
        <begin position="576"/>
        <end position="609"/>
    </location>
</feature>
<dbReference type="EMBL" id="CAJNOQ010002136">
    <property type="protein sequence ID" value="CAF0940987.1"/>
    <property type="molecule type" value="Genomic_DNA"/>
</dbReference>
<keyword evidence="1" id="KW-0175">Coiled coil</keyword>
<feature type="region of interest" description="Disordered" evidence="2">
    <location>
        <begin position="625"/>
        <end position="649"/>
    </location>
</feature>
<dbReference type="Proteomes" id="UP000663829">
    <property type="component" value="Unassembled WGS sequence"/>
</dbReference>
<proteinExistence type="predicted"/>
<evidence type="ECO:0000313" key="4">
    <source>
        <dbReference type="EMBL" id="CAF3717466.1"/>
    </source>
</evidence>
<feature type="region of interest" description="Disordered" evidence="2">
    <location>
        <begin position="1"/>
        <end position="30"/>
    </location>
</feature>
<feature type="compositionally biased region" description="Polar residues" evidence="2">
    <location>
        <begin position="599"/>
        <end position="608"/>
    </location>
</feature>
<keyword evidence="5" id="KW-1185">Reference proteome</keyword>